<accession>A0A0N0GLG7</accession>
<feature type="binding site" description="covalent" evidence="9">
    <location>
        <position position="191"/>
    </location>
    <ligand>
        <name>heme c</name>
        <dbReference type="ChEBI" id="CHEBI:61717"/>
        <label>2</label>
    </ligand>
</feature>
<keyword evidence="5 12" id="KW-0732">Signal</keyword>
<dbReference type="PATRIC" id="fig|857265.3.peg.3901"/>
<keyword evidence="11" id="KW-1133">Transmembrane helix</keyword>
<keyword evidence="6" id="KW-0677">Repeat</keyword>
<reference evidence="14 15" key="1">
    <citation type="submission" date="2015-07" db="EMBL/GenBank/DDBJ databases">
        <title>Draft genome sequence of the Amantichitinum ursilacus IGB-41, a new chitin-degrading bacterium.</title>
        <authorList>
            <person name="Kirstahler P."/>
            <person name="Guenther M."/>
            <person name="Grumaz C."/>
            <person name="Rupp S."/>
            <person name="Zibek S."/>
            <person name="Sohn K."/>
        </authorList>
    </citation>
    <scope>NUCLEOTIDE SEQUENCE [LARGE SCALE GENOMIC DNA]</scope>
    <source>
        <strain evidence="14 15">IGB-41</strain>
    </source>
</reference>
<evidence type="ECO:0000313" key="14">
    <source>
        <dbReference type="EMBL" id="KPC49873.1"/>
    </source>
</evidence>
<feature type="domain" description="Cytochrome c" evidence="13">
    <location>
        <begin position="316"/>
        <end position="404"/>
    </location>
</feature>
<comment type="subcellular location">
    <subcellularLocation>
        <location evidence="1">Cell membrane</location>
    </subcellularLocation>
</comment>
<feature type="domain" description="Cytochrome c" evidence="13">
    <location>
        <begin position="28"/>
        <end position="131"/>
    </location>
</feature>
<evidence type="ECO:0000256" key="4">
    <source>
        <dbReference type="ARBA" id="ARBA00022723"/>
    </source>
</evidence>
<keyword evidence="7 10" id="KW-0408">Iron</keyword>
<comment type="cofactor">
    <cofactor evidence="9">
        <name>heme c</name>
        <dbReference type="ChEBI" id="CHEBI:61717"/>
    </cofactor>
    <text evidence="9">Binds 3 heme c groups covalently per subunit.</text>
</comment>
<dbReference type="InterPro" id="IPR036909">
    <property type="entry name" value="Cyt_c-like_dom_sf"/>
</dbReference>
<feature type="transmembrane region" description="Helical" evidence="11">
    <location>
        <begin position="428"/>
        <end position="450"/>
    </location>
</feature>
<dbReference type="Gene3D" id="1.10.760.10">
    <property type="entry name" value="Cytochrome c-like domain"/>
    <property type="match status" value="3"/>
</dbReference>
<proteinExistence type="predicted"/>
<keyword evidence="15" id="KW-1185">Reference proteome</keyword>
<evidence type="ECO:0000256" key="2">
    <source>
        <dbReference type="ARBA" id="ARBA00022475"/>
    </source>
</evidence>
<dbReference type="GO" id="GO:0005886">
    <property type="term" value="C:plasma membrane"/>
    <property type="evidence" value="ECO:0007669"/>
    <property type="project" value="UniProtKB-SubCell"/>
</dbReference>
<feature type="binding site" description="covalent" evidence="9">
    <location>
        <position position="45"/>
    </location>
    <ligand>
        <name>heme c</name>
        <dbReference type="ChEBI" id="CHEBI:61717"/>
        <label>1</label>
    </ligand>
</feature>
<dbReference type="InterPro" id="IPR009056">
    <property type="entry name" value="Cyt_c-like_dom"/>
</dbReference>
<evidence type="ECO:0000259" key="13">
    <source>
        <dbReference type="PROSITE" id="PS51007"/>
    </source>
</evidence>
<dbReference type="EMBL" id="LAQT01000034">
    <property type="protein sequence ID" value="KPC49873.1"/>
    <property type="molecule type" value="Genomic_DNA"/>
</dbReference>
<feature type="signal peptide" evidence="12">
    <location>
        <begin position="1"/>
        <end position="21"/>
    </location>
</feature>
<dbReference type="AlphaFoldDB" id="A0A0N0GLG7"/>
<evidence type="ECO:0000256" key="5">
    <source>
        <dbReference type="ARBA" id="ARBA00022729"/>
    </source>
</evidence>
<feature type="binding site" description="covalent" evidence="9">
    <location>
        <position position="332"/>
    </location>
    <ligand>
        <name>heme c</name>
        <dbReference type="ChEBI" id="CHEBI:61717"/>
        <label>3</label>
    </ligand>
</feature>
<gene>
    <name evidence="14" type="primary">fdhC</name>
    <name evidence="14" type="ORF">WG78_19045</name>
</gene>
<dbReference type="InterPro" id="IPR051459">
    <property type="entry name" value="Cytochrome_c-type_DH"/>
</dbReference>
<evidence type="ECO:0000256" key="8">
    <source>
        <dbReference type="ARBA" id="ARBA00023136"/>
    </source>
</evidence>
<feature type="binding site" description="axial binding residue" evidence="10">
    <location>
        <position position="192"/>
    </location>
    <ligand>
        <name>heme c</name>
        <dbReference type="ChEBI" id="CHEBI:61717"/>
        <label>2</label>
    </ligand>
    <ligandPart>
        <name>Fe</name>
        <dbReference type="ChEBI" id="CHEBI:18248"/>
    </ligandPart>
</feature>
<keyword evidence="8 11" id="KW-0472">Membrane</keyword>
<dbReference type="GO" id="GO:0005506">
    <property type="term" value="F:iron ion binding"/>
    <property type="evidence" value="ECO:0007669"/>
    <property type="project" value="InterPro"/>
</dbReference>
<feature type="binding site" description="covalent" evidence="9">
    <location>
        <position position="329"/>
    </location>
    <ligand>
        <name>heme c</name>
        <dbReference type="ChEBI" id="CHEBI:61717"/>
        <label>3</label>
    </ligand>
</feature>
<dbReference type="Proteomes" id="UP000037939">
    <property type="component" value="Unassembled WGS sequence"/>
</dbReference>
<keyword evidence="3 9" id="KW-0349">Heme</keyword>
<dbReference type="PIRSF" id="PIRSF000018">
    <property type="entry name" value="Mb_ADH_cyt_c"/>
    <property type="match status" value="1"/>
</dbReference>
<evidence type="ECO:0000256" key="12">
    <source>
        <dbReference type="SAM" id="SignalP"/>
    </source>
</evidence>
<name>A0A0N0GLG7_9NEIS</name>
<protein>
    <submittedName>
        <fullName evidence="14">Fructose dehydrogenase cytochrome subunit</fullName>
    </submittedName>
</protein>
<keyword evidence="11" id="KW-0812">Transmembrane</keyword>
<sequence length="460" mass="50063">MKHLRIGLTALIALASTALFAAQANDPALIKRGEYLARAADCFACHTADKTRPLAGGYGIDSPFGTIYTPNITPDKETGIGNWSDDEFYRALHNGIGKHGEQLYPAFPYRAFTLMPRDDVMAIKAYLFAQPPIHYTPPPTQLPFPFNQRWLMLGWKMFNFREGEFKPEPGKDETWNRGAYLVEGLAHCQECHTPRTLTMGLNADKAFGGGRIGNWHAFNISSDKTSGVGGWSDEELIQYLHTGKADGRAAAAGGMAEAVEDSLRYLSPEDLKAIVGYLRSVPPVHNPKDNQSRSTWGKAANDEVSLRGKAGITASNDASGGAELFSANCASCHNPSGAGSSDGYYPSLFHNSTVGAQNPANLALVLLNGVHRDMGNQTVFMPSFGDKLTDAQIATLTNYLLERFGNPARTVDAHFVKRLHHPGKGSTYLIVAIAAFAVVVLAIIASLWAIRRRPLRVLHH</sequence>
<feature type="binding site" description="covalent" evidence="9">
    <location>
        <position position="42"/>
    </location>
    <ligand>
        <name>heme c</name>
        <dbReference type="ChEBI" id="CHEBI:61717"/>
        <label>1</label>
    </ligand>
</feature>
<feature type="domain" description="Cytochrome c" evidence="13">
    <location>
        <begin position="173"/>
        <end position="282"/>
    </location>
</feature>
<evidence type="ECO:0000256" key="7">
    <source>
        <dbReference type="ARBA" id="ARBA00023004"/>
    </source>
</evidence>
<evidence type="ECO:0000256" key="3">
    <source>
        <dbReference type="ARBA" id="ARBA00022617"/>
    </source>
</evidence>
<evidence type="ECO:0000256" key="1">
    <source>
        <dbReference type="ARBA" id="ARBA00004236"/>
    </source>
</evidence>
<dbReference type="PANTHER" id="PTHR35008">
    <property type="entry name" value="BLL4482 PROTEIN-RELATED"/>
    <property type="match status" value="1"/>
</dbReference>
<feature type="binding site" description="axial binding residue" evidence="10">
    <location>
        <position position="333"/>
    </location>
    <ligand>
        <name>heme c</name>
        <dbReference type="ChEBI" id="CHEBI:61717"/>
        <label>3</label>
    </ligand>
    <ligandPart>
        <name>Fe</name>
        <dbReference type="ChEBI" id="CHEBI:18248"/>
    </ligandPart>
</feature>
<evidence type="ECO:0000313" key="15">
    <source>
        <dbReference type="Proteomes" id="UP000037939"/>
    </source>
</evidence>
<organism evidence="14 15">
    <name type="scientific">Amantichitinum ursilacus</name>
    <dbReference type="NCBI Taxonomy" id="857265"/>
    <lineage>
        <taxon>Bacteria</taxon>
        <taxon>Pseudomonadati</taxon>
        <taxon>Pseudomonadota</taxon>
        <taxon>Betaproteobacteria</taxon>
        <taxon>Neisseriales</taxon>
        <taxon>Chitinibacteraceae</taxon>
        <taxon>Amantichitinum</taxon>
    </lineage>
</organism>
<dbReference type="SUPFAM" id="SSF46626">
    <property type="entry name" value="Cytochrome c"/>
    <property type="match status" value="3"/>
</dbReference>
<keyword evidence="4 10" id="KW-0479">Metal-binding</keyword>
<dbReference type="GO" id="GO:0016614">
    <property type="term" value="F:oxidoreductase activity, acting on CH-OH group of donors"/>
    <property type="evidence" value="ECO:0007669"/>
    <property type="project" value="InterPro"/>
</dbReference>
<keyword evidence="2" id="KW-1003">Cell membrane</keyword>
<dbReference type="STRING" id="857265.WG78_19045"/>
<feature type="chain" id="PRO_5005849628" evidence="12">
    <location>
        <begin position="22"/>
        <end position="460"/>
    </location>
</feature>
<dbReference type="PANTHER" id="PTHR35008:SF8">
    <property type="entry name" value="ALCOHOL DEHYDROGENASE CYTOCHROME C SUBUNIT"/>
    <property type="match status" value="1"/>
</dbReference>
<evidence type="ECO:0000256" key="10">
    <source>
        <dbReference type="PIRSR" id="PIRSR000018-51"/>
    </source>
</evidence>
<evidence type="ECO:0000256" key="11">
    <source>
        <dbReference type="SAM" id="Phobius"/>
    </source>
</evidence>
<feature type="binding site" description="axial binding residue" evidence="10">
    <location>
        <position position="46"/>
    </location>
    <ligand>
        <name>heme c</name>
        <dbReference type="ChEBI" id="CHEBI:61717"/>
        <label>1</label>
    </ligand>
    <ligandPart>
        <name>Fe</name>
        <dbReference type="ChEBI" id="CHEBI:18248"/>
    </ligandPart>
</feature>
<dbReference type="OrthoDB" id="9809720at2"/>
<evidence type="ECO:0000256" key="9">
    <source>
        <dbReference type="PIRSR" id="PIRSR000018-50"/>
    </source>
</evidence>
<dbReference type="PROSITE" id="PS51007">
    <property type="entry name" value="CYTC"/>
    <property type="match status" value="3"/>
</dbReference>
<dbReference type="GO" id="GO:0009055">
    <property type="term" value="F:electron transfer activity"/>
    <property type="evidence" value="ECO:0007669"/>
    <property type="project" value="InterPro"/>
</dbReference>
<dbReference type="RefSeq" id="WP_083459387.1">
    <property type="nucleotide sequence ID" value="NZ_LAQT01000034.1"/>
</dbReference>
<feature type="binding site" description="covalent" evidence="9">
    <location>
        <position position="188"/>
    </location>
    <ligand>
        <name>heme c</name>
        <dbReference type="ChEBI" id="CHEBI:61717"/>
        <label>2</label>
    </ligand>
</feature>
<dbReference type="GO" id="GO:0020037">
    <property type="term" value="F:heme binding"/>
    <property type="evidence" value="ECO:0007669"/>
    <property type="project" value="InterPro"/>
</dbReference>
<comment type="caution">
    <text evidence="14">The sequence shown here is derived from an EMBL/GenBank/DDBJ whole genome shotgun (WGS) entry which is preliminary data.</text>
</comment>
<evidence type="ECO:0000256" key="6">
    <source>
        <dbReference type="ARBA" id="ARBA00022737"/>
    </source>
</evidence>
<dbReference type="Pfam" id="PF13442">
    <property type="entry name" value="Cytochrome_CBB3"/>
    <property type="match status" value="1"/>
</dbReference>
<dbReference type="InterPro" id="IPR014353">
    <property type="entry name" value="Membr-bd_ADH_cyt_c"/>
</dbReference>